<gene>
    <name evidence="2" type="ORF">AVDCRST_MAG73-3455</name>
</gene>
<protein>
    <submittedName>
        <fullName evidence="2">Dihydrofolate reductase</fullName>
        <ecNumber evidence="2">1.5.1.3</ecNumber>
    </submittedName>
</protein>
<dbReference type="AlphaFoldDB" id="A0A6J4UTT8"/>
<feature type="compositionally biased region" description="Basic and acidic residues" evidence="1">
    <location>
        <begin position="120"/>
        <end position="132"/>
    </location>
</feature>
<keyword evidence="2" id="KW-0560">Oxidoreductase</keyword>
<dbReference type="EMBL" id="CADCWE010000229">
    <property type="protein sequence ID" value="CAA9558146.1"/>
    <property type="molecule type" value="Genomic_DNA"/>
</dbReference>
<organism evidence="2">
    <name type="scientific">uncultured Thermomicrobiales bacterium</name>
    <dbReference type="NCBI Taxonomy" id="1645740"/>
    <lineage>
        <taxon>Bacteria</taxon>
        <taxon>Pseudomonadati</taxon>
        <taxon>Thermomicrobiota</taxon>
        <taxon>Thermomicrobia</taxon>
        <taxon>Thermomicrobiales</taxon>
        <taxon>environmental samples</taxon>
    </lineage>
</organism>
<sequence>GQGHRRGDGVAGRLHRPAGRHGRAAVRLVRHRRDRGPPAGRRLAVEGVARQRRPPPGTAGDDRCVGDRAAHVRHHRRLRRPAPVRRAGLRRHPRGAPELGASGRPVHLRHRGRRARRRPGQGDRRRQERGGRDGQLGPAMSPGGAAGRNRDRPGAGLARRWGPLPGCARRRPDPAGTDPNRRGVRCHAPAVPGRAI</sequence>
<proteinExistence type="predicted"/>
<name>A0A6J4UTT8_9BACT</name>
<dbReference type="GO" id="GO:0004146">
    <property type="term" value="F:dihydrofolate reductase activity"/>
    <property type="evidence" value="ECO:0007669"/>
    <property type="project" value="UniProtKB-EC"/>
</dbReference>
<feature type="compositionally biased region" description="Basic and acidic residues" evidence="1">
    <location>
        <begin position="60"/>
        <end position="70"/>
    </location>
</feature>
<accession>A0A6J4UTT8</accession>
<feature type="non-terminal residue" evidence="2">
    <location>
        <position position="196"/>
    </location>
</feature>
<feature type="region of interest" description="Disordered" evidence="1">
    <location>
        <begin position="1"/>
        <end position="196"/>
    </location>
</feature>
<dbReference type="EC" id="1.5.1.3" evidence="2"/>
<feature type="non-terminal residue" evidence="2">
    <location>
        <position position="1"/>
    </location>
</feature>
<feature type="compositionally biased region" description="Basic residues" evidence="1">
    <location>
        <begin position="13"/>
        <end position="34"/>
    </location>
</feature>
<reference evidence="2" key="1">
    <citation type="submission" date="2020-02" db="EMBL/GenBank/DDBJ databases">
        <authorList>
            <person name="Meier V. D."/>
        </authorList>
    </citation>
    <scope>NUCLEOTIDE SEQUENCE</scope>
    <source>
        <strain evidence="2">AVDCRST_MAG73</strain>
    </source>
</reference>
<evidence type="ECO:0000256" key="1">
    <source>
        <dbReference type="SAM" id="MobiDB-lite"/>
    </source>
</evidence>
<feature type="compositionally biased region" description="Basic residues" evidence="1">
    <location>
        <begin position="106"/>
        <end position="119"/>
    </location>
</feature>
<evidence type="ECO:0000313" key="2">
    <source>
        <dbReference type="EMBL" id="CAA9558146.1"/>
    </source>
</evidence>
<feature type="compositionally biased region" description="Basic residues" evidence="1">
    <location>
        <begin position="71"/>
        <end position="94"/>
    </location>
</feature>